<evidence type="ECO:0000313" key="2">
    <source>
        <dbReference type="Proteomes" id="UP000284416"/>
    </source>
</evidence>
<gene>
    <name evidence="1" type="ORF">D1B31_12065</name>
</gene>
<sequence>MKEEYRSLLQPLLIQSGSKAKIEMEGHHPESRLVGGKYSLTTHTITLYIEEIKKQCIQLFGSLAFLEAYICIVFAHELGHAEDQALSILADRLDAAKSETEKARLQFLIEKRAWNYAEKLLQKTHRTITKKIITQSLQSYYQEIELQYGA</sequence>
<reference evidence="1 2" key="1">
    <citation type="journal article" date="2017" name="Int. J. Syst. Evol. Microbiol.">
        <title>Bacillus notoginsengisoli sp. nov., a novel bacterium isolated from the rhizosphere of Panax notoginseng.</title>
        <authorList>
            <person name="Zhang M.Y."/>
            <person name="Cheng J."/>
            <person name="Cai Y."/>
            <person name="Zhang T.Y."/>
            <person name="Wu Y.Y."/>
            <person name="Manikprabhu D."/>
            <person name="Li W.J."/>
            <person name="Zhang Y.X."/>
        </authorList>
    </citation>
    <scope>NUCLEOTIDE SEQUENCE [LARGE SCALE GENOMIC DNA]</scope>
    <source>
        <strain evidence="1 2">JCM 30743</strain>
    </source>
</reference>
<accession>A0A417YTD5</accession>
<dbReference type="AlphaFoldDB" id="A0A417YTD5"/>
<dbReference type="RefSeq" id="WP_118921045.1">
    <property type="nucleotide sequence ID" value="NZ_QWEG01000007.1"/>
</dbReference>
<protein>
    <submittedName>
        <fullName evidence="1">Uncharacterized protein</fullName>
    </submittedName>
</protein>
<organism evidence="1 2">
    <name type="scientific">Neobacillus notoginsengisoli</name>
    <dbReference type="NCBI Taxonomy" id="1578198"/>
    <lineage>
        <taxon>Bacteria</taxon>
        <taxon>Bacillati</taxon>
        <taxon>Bacillota</taxon>
        <taxon>Bacilli</taxon>
        <taxon>Bacillales</taxon>
        <taxon>Bacillaceae</taxon>
        <taxon>Neobacillus</taxon>
    </lineage>
</organism>
<proteinExistence type="predicted"/>
<dbReference type="OrthoDB" id="2859043at2"/>
<name>A0A417YTD5_9BACI</name>
<comment type="caution">
    <text evidence="1">The sequence shown here is derived from an EMBL/GenBank/DDBJ whole genome shotgun (WGS) entry which is preliminary data.</text>
</comment>
<evidence type="ECO:0000313" key="1">
    <source>
        <dbReference type="EMBL" id="RHW40283.1"/>
    </source>
</evidence>
<keyword evidence="2" id="KW-1185">Reference proteome</keyword>
<dbReference type="EMBL" id="QWEG01000007">
    <property type="protein sequence ID" value="RHW40283.1"/>
    <property type="molecule type" value="Genomic_DNA"/>
</dbReference>
<dbReference type="Proteomes" id="UP000284416">
    <property type="component" value="Unassembled WGS sequence"/>
</dbReference>